<organism evidence="2 3">
    <name type="scientific">Candida boidinii</name>
    <name type="common">Yeast</name>
    <dbReference type="NCBI Taxonomy" id="5477"/>
    <lineage>
        <taxon>Eukaryota</taxon>
        <taxon>Fungi</taxon>
        <taxon>Dikarya</taxon>
        <taxon>Ascomycota</taxon>
        <taxon>Saccharomycotina</taxon>
        <taxon>Pichiomycetes</taxon>
        <taxon>Pichiales</taxon>
        <taxon>Pichiaceae</taxon>
        <taxon>Ogataea</taxon>
        <taxon>Ogataea/Candida clade</taxon>
    </lineage>
</organism>
<proteinExistence type="predicted"/>
<feature type="compositionally biased region" description="Basic and acidic residues" evidence="1">
    <location>
        <begin position="289"/>
        <end position="299"/>
    </location>
</feature>
<sequence length="444" mass="49746">MNLNQMKYLTNNVNFVSSTSSSSASSSAADLFELPSNFYSISNSSTSSATSPLFNETQVMETSIPPYTKFNNTQMNSVFNTPSDIASNDFQDLNSHNNNTNNNNNSVTDNETSSWDDVLINDSEIKFESKNYELPRLPSQRQLTNRKFNSAPAINTISSQSTTVNDTIKHLPLDFELGIDYNFDHDSGNSNQLINFETFIDLHNKNNSFSAVENKLTANNATKTPISTSPLTSTTTEKASGNKRRRNSDKRSKSVVEATIYEEALAAGNDEDADNSDDNQQNNNNSKSNIDDLEMHESMDGSNSPNNKRISDARLSLVELAKVLKLEHDVKETALRERNILAVLKEDLGFELGLRTWIRDTPSAERLKLMGELCKLVEDKYHYGYGKSTLETIVRRASYYLMQGRLRRERRAARKRKLISSKQQQLLKSNTDESASSSTTSPSV</sequence>
<dbReference type="AlphaFoldDB" id="A0A9W6WLP4"/>
<evidence type="ECO:0000256" key="1">
    <source>
        <dbReference type="SAM" id="MobiDB-lite"/>
    </source>
</evidence>
<dbReference type="EMBL" id="BSXN01003599">
    <property type="protein sequence ID" value="GME79604.1"/>
    <property type="molecule type" value="Genomic_DNA"/>
</dbReference>
<feature type="compositionally biased region" description="Low complexity" evidence="1">
    <location>
        <begin position="222"/>
        <end position="236"/>
    </location>
</feature>
<feature type="region of interest" description="Disordered" evidence="1">
    <location>
        <begin position="86"/>
        <end position="114"/>
    </location>
</feature>
<protein>
    <submittedName>
        <fullName evidence="2">Unnamed protein product</fullName>
    </submittedName>
</protein>
<reference evidence="2" key="1">
    <citation type="submission" date="2023-04" db="EMBL/GenBank/DDBJ databases">
        <title>Candida boidinii NBRC 10035.</title>
        <authorList>
            <person name="Ichikawa N."/>
            <person name="Sato H."/>
            <person name="Tonouchi N."/>
        </authorList>
    </citation>
    <scope>NUCLEOTIDE SEQUENCE</scope>
    <source>
        <strain evidence="2">NBRC 10035</strain>
    </source>
</reference>
<name>A0A9W6WLP4_CANBO</name>
<dbReference type="Proteomes" id="UP001165120">
    <property type="component" value="Unassembled WGS sequence"/>
</dbReference>
<accession>A0A9W6WLP4</accession>
<gene>
    <name evidence="2" type="ORF">Cboi02_000617100</name>
</gene>
<comment type="caution">
    <text evidence="2">The sequence shown here is derived from an EMBL/GenBank/DDBJ whole genome shotgun (WGS) entry which is preliminary data.</text>
</comment>
<evidence type="ECO:0000313" key="2">
    <source>
        <dbReference type="EMBL" id="GME79604.1"/>
    </source>
</evidence>
<evidence type="ECO:0000313" key="3">
    <source>
        <dbReference type="Proteomes" id="UP001165120"/>
    </source>
</evidence>
<keyword evidence="3" id="KW-1185">Reference proteome</keyword>
<feature type="region of interest" description="Disordered" evidence="1">
    <location>
        <begin position="220"/>
        <end position="308"/>
    </location>
</feature>
<feature type="compositionally biased region" description="Low complexity" evidence="1">
    <location>
        <begin position="278"/>
        <end position="288"/>
    </location>
</feature>
<feature type="compositionally biased region" description="Low complexity" evidence="1">
    <location>
        <begin position="432"/>
        <end position="444"/>
    </location>
</feature>
<feature type="region of interest" description="Disordered" evidence="1">
    <location>
        <begin position="418"/>
        <end position="444"/>
    </location>
</feature>
<feature type="compositionally biased region" description="Low complexity" evidence="1">
    <location>
        <begin position="94"/>
        <end position="113"/>
    </location>
</feature>